<dbReference type="STRING" id="1408189.CLAC_02160"/>
<gene>
    <name evidence="1" type="ORF">CLAC_02160</name>
</gene>
<dbReference type="Proteomes" id="UP000058446">
    <property type="component" value="Chromosome"/>
</dbReference>
<sequence>MQQPNVVLKFQVGDEACGGACLRAVLKPYDAGLESIDVVATNVQNEAINCGIPLAGDQHRAGGQRRSEVGLS</sequence>
<keyword evidence="2" id="KW-1185">Reference proteome</keyword>
<name>A0A0K2H2Z2_9CORY</name>
<dbReference type="EMBL" id="CP006841">
    <property type="protein sequence ID" value="ALA68397.1"/>
    <property type="molecule type" value="Genomic_DNA"/>
</dbReference>
<accession>A0A0K2H2Z2</accession>
<dbReference type="KEGG" id="clw:CLAC_02160"/>
<organism evidence="1 2">
    <name type="scientific">Corynebacterium lactis RW2-5</name>
    <dbReference type="NCBI Taxonomy" id="1408189"/>
    <lineage>
        <taxon>Bacteria</taxon>
        <taxon>Bacillati</taxon>
        <taxon>Actinomycetota</taxon>
        <taxon>Actinomycetes</taxon>
        <taxon>Mycobacteriales</taxon>
        <taxon>Corynebacteriaceae</taxon>
        <taxon>Corynebacterium</taxon>
    </lineage>
</organism>
<protein>
    <submittedName>
        <fullName evidence="1">Uncharacterized protein</fullName>
    </submittedName>
</protein>
<proteinExistence type="predicted"/>
<reference evidence="1 2" key="1">
    <citation type="submission" date="2013-10" db="EMBL/GenBank/DDBJ databases">
        <title>Complete genome sequence of Corynebacterium lactis DSM 45799(T), isolated from raw cow milk.</title>
        <authorList>
            <person name="Ruckert C."/>
            <person name="Albersmeier A."/>
            <person name="Lipski A."/>
            <person name="Kalinowski J."/>
        </authorList>
    </citation>
    <scope>NUCLEOTIDE SEQUENCE [LARGE SCALE GENOMIC DNA]</scope>
    <source>
        <strain evidence="1 2">RW2-5</strain>
    </source>
</reference>
<evidence type="ECO:0000313" key="2">
    <source>
        <dbReference type="Proteomes" id="UP000058446"/>
    </source>
</evidence>
<evidence type="ECO:0000313" key="1">
    <source>
        <dbReference type="EMBL" id="ALA68397.1"/>
    </source>
</evidence>
<dbReference type="AlphaFoldDB" id="A0A0K2H2Z2"/>